<evidence type="ECO:0000313" key="2">
    <source>
        <dbReference type="Proteomes" id="UP000465112"/>
    </source>
</evidence>
<dbReference type="AlphaFoldDB" id="A0A6A5F315"/>
<name>A0A6A5F315_PERFL</name>
<dbReference type="InterPro" id="IPR052090">
    <property type="entry name" value="Cytolytic_pore-forming_toxin"/>
</dbReference>
<dbReference type="Proteomes" id="UP000465112">
    <property type="component" value="Chromosome 11"/>
</dbReference>
<evidence type="ECO:0000313" key="1">
    <source>
        <dbReference type="EMBL" id="KAF1383193.1"/>
    </source>
</evidence>
<dbReference type="PANTHER" id="PTHR31594">
    <property type="entry name" value="AIG1-TYPE G DOMAIN-CONTAINING PROTEIN"/>
    <property type="match status" value="1"/>
</dbReference>
<proteinExistence type="predicted"/>
<comment type="caution">
    <text evidence="1">The sequence shown here is derived from an EMBL/GenBank/DDBJ whole genome shotgun (WGS) entry which is preliminary data.</text>
</comment>
<accession>A0A6A5F315</accession>
<gene>
    <name evidence="1" type="ORF">PFLUV_G00128780</name>
</gene>
<keyword evidence="2" id="KW-1185">Reference proteome</keyword>
<dbReference type="EMBL" id="VHII01000011">
    <property type="protein sequence ID" value="KAF1383193.1"/>
    <property type="molecule type" value="Genomic_DNA"/>
</dbReference>
<organism evidence="1 2">
    <name type="scientific">Perca fluviatilis</name>
    <name type="common">European perch</name>
    <dbReference type="NCBI Taxonomy" id="8168"/>
    <lineage>
        <taxon>Eukaryota</taxon>
        <taxon>Metazoa</taxon>
        <taxon>Chordata</taxon>
        <taxon>Craniata</taxon>
        <taxon>Vertebrata</taxon>
        <taxon>Euteleostomi</taxon>
        <taxon>Actinopterygii</taxon>
        <taxon>Neopterygii</taxon>
        <taxon>Teleostei</taxon>
        <taxon>Neoteleostei</taxon>
        <taxon>Acanthomorphata</taxon>
        <taxon>Eupercaria</taxon>
        <taxon>Perciformes</taxon>
        <taxon>Percoidei</taxon>
        <taxon>Percidae</taxon>
        <taxon>Percinae</taxon>
        <taxon>Perca</taxon>
    </lineage>
</organism>
<reference evidence="1 2" key="1">
    <citation type="submission" date="2019-06" db="EMBL/GenBank/DDBJ databases">
        <title>A chromosome-scale genome assembly of the European perch, Perca fluviatilis.</title>
        <authorList>
            <person name="Roques C."/>
            <person name="Zahm M."/>
            <person name="Cabau C."/>
            <person name="Klopp C."/>
            <person name="Bouchez O."/>
            <person name="Donnadieu C."/>
            <person name="Kuhl H."/>
            <person name="Gislard M."/>
            <person name="Guendouz S."/>
            <person name="Journot L."/>
            <person name="Haffray P."/>
            <person name="Bestin A."/>
            <person name="Morvezen R."/>
            <person name="Feron R."/>
            <person name="Wen M."/>
            <person name="Jouanno E."/>
            <person name="Herpin A."/>
            <person name="Schartl M."/>
            <person name="Postlethwait J."/>
            <person name="Schaerlinger B."/>
            <person name="Chardard D."/>
            <person name="Lecocq T."/>
            <person name="Poncet C."/>
            <person name="Jaffrelo L."/>
            <person name="Lampietro C."/>
            <person name="Guiguen Y."/>
        </authorList>
    </citation>
    <scope>NUCLEOTIDE SEQUENCE [LARGE SCALE GENOMIC DNA]</scope>
    <source>
        <tissue evidence="1">Blood</tissue>
    </source>
</reference>
<protein>
    <submittedName>
        <fullName evidence="1">Uncharacterized protein</fullName>
    </submittedName>
</protein>
<dbReference type="PANTHER" id="PTHR31594:SF16">
    <property type="entry name" value="SI:CH211-281L24.3"/>
    <property type="match status" value="1"/>
</dbReference>
<sequence>MDSEANRTIEVAALGRPFALGMLYDCRQDSLVPGMTLWDRDNLMSNIGERPQNYNDFEIVASESIADKSSALNVEASLKASFWGDW</sequence>